<feature type="compositionally biased region" description="Polar residues" evidence="1">
    <location>
        <begin position="492"/>
        <end position="506"/>
    </location>
</feature>
<dbReference type="STRING" id="2282107.A0A286UAF7"/>
<evidence type="ECO:0000256" key="1">
    <source>
        <dbReference type="SAM" id="MobiDB-lite"/>
    </source>
</evidence>
<dbReference type="Proteomes" id="UP000217199">
    <property type="component" value="Unassembled WGS sequence"/>
</dbReference>
<feature type="region of interest" description="Disordered" evidence="1">
    <location>
        <begin position="375"/>
        <end position="474"/>
    </location>
</feature>
<name>A0A286UAF7_9AGAM</name>
<organism evidence="2 3">
    <name type="scientific">Pyrrhoderma noxium</name>
    <dbReference type="NCBI Taxonomy" id="2282107"/>
    <lineage>
        <taxon>Eukaryota</taxon>
        <taxon>Fungi</taxon>
        <taxon>Dikarya</taxon>
        <taxon>Basidiomycota</taxon>
        <taxon>Agaricomycotina</taxon>
        <taxon>Agaricomycetes</taxon>
        <taxon>Hymenochaetales</taxon>
        <taxon>Hymenochaetaceae</taxon>
        <taxon>Pyrrhoderma</taxon>
    </lineage>
</organism>
<proteinExistence type="predicted"/>
<evidence type="ECO:0000313" key="2">
    <source>
        <dbReference type="EMBL" id="PAV16563.1"/>
    </source>
</evidence>
<evidence type="ECO:0000313" key="3">
    <source>
        <dbReference type="Proteomes" id="UP000217199"/>
    </source>
</evidence>
<comment type="caution">
    <text evidence="2">The sequence shown here is derived from an EMBL/GenBank/DDBJ whole genome shotgun (WGS) entry which is preliminary data.</text>
</comment>
<reference evidence="2 3" key="1">
    <citation type="journal article" date="2017" name="Mol. Ecol.">
        <title>Comparative and population genomic landscape of Phellinus noxius: A hypervariable fungus causing root rot in trees.</title>
        <authorList>
            <person name="Chung C.L."/>
            <person name="Lee T.J."/>
            <person name="Akiba M."/>
            <person name="Lee H.H."/>
            <person name="Kuo T.H."/>
            <person name="Liu D."/>
            <person name="Ke H.M."/>
            <person name="Yokoi T."/>
            <person name="Roa M.B."/>
            <person name="Lu M.J."/>
            <person name="Chang Y.Y."/>
            <person name="Ann P.J."/>
            <person name="Tsai J.N."/>
            <person name="Chen C.Y."/>
            <person name="Tzean S.S."/>
            <person name="Ota Y."/>
            <person name="Hattori T."/>
            <person name="Sahashi N."/>
            <person name="Liou R.F."/>
            <person name="Kikuchi T."/>
            <person name="Tsai I.J."/>
        </authorList>
    </citation>
    <scope>NUCLEOTIDE SEQUENCE [LARGE SCALE GENOMIC DNA]</scope>
    <source>
        <strain evidence="2 3">FFPRI411160</strain>
    </source>
</reference>
<keyword evidence="3" id="KW-1185">Reference proteome</keyword>
<dbReference type="AlphaFoldDB" id="A0A286UAF7"/>
<feature type="compositionally biased region" description="Polar residues" evidence="1">
    <location>
        <begin position="459"/>
        <end position="474"/>
    </location>
</feature>
<feature type="region of interest" description="Disordered" evidence="1">
    <location>
        <begin position="231"/>
        <end position="295"/>
    </location>
</feature>
<accession>A0A286UAF7</accession>
<sequence length="579" mass="64512">MSDTLVQRPTPASSSTTIEIINVDDYNIPEHNVRNSTVRTNGTRTGNTPQEVIYIDDSDDEVQIITRPEGIPRPHVRPVNVPRPAHPRRRALFSPPPPIQDNYIPAVPPIPHNIQGRRALPPQALPEFADVVRPLDHPLSFEELIRRSPPPRDIQRYERNDNRRPTIGLGGALVSVNVYDEDYRPHRHNIHVHPPDNVPEVNAPAGLWATFTGGIGMDLLHSFYTRFGGEPEQPPRMEENTRMAPRNHISTKTRRQSTLPEYLPTYTHPDKPEPGFSFNFSPQDTLSSSSDPGPSTAVTDLSTVIVCSHCLDPLVTNTTGSVEQIRNTKLWALRCGHLLDGKCIEKLYKPGPKKIPDDPPVEQTQIPEDIAKLQHRERGKQSKVEGEHFVDGKGKQKMVVEPQLSNPGMPLMDNTSASASSHRKKRRRLLGHDGIAGEEATNSDPPEASMRSRLRPRRSNPTIQVTSSNDGSVHVESTITLNGFTYHSNGYTTMANATDGPTTQNEAGRPSRESRQPRQRGGGKRKFKGKGKGKATAPVIEEVYAWNCPVTNCGHIHKSIRINNEWLMDETQGAIAMYL</sequence>
<feature type="compositionally biased region" description="Basic residues" evidence="1">
    <location>
        <begin position="517"/>
        <end position="533"/>
    </location>
</feature>
<protein>
    <submittedName>
        <fullName evidence="2">Uncharacterized protein</fullName>
    </submittedName>
</protein>
<feature type="compositionally biased region" description="Polar residues" evidence="1">
    <location>
        <begin position="278"/>
        <end position="295"/>
    </location>
</feature>
<dbReference type="OrthoDB" id="2507647at2759"/>
<gene>
    <name evidence="2" type="ORF">PNOK_0818300</name>
</gene>
<feature type="region of interest" description="Disordered" evidence="1">
    <location>
        <begin position="492"/>
        <end position="534"/>
    </location>
</feature>
<dbReference type="InParanoid" id="A0A286UAF7"/>
<feature type="compositionally biased region" description="Basic and acidic residues" evidence="1">
    <location>
        <begin position="375"/>
        <end position="394"/>
    </location>
</feature>
<dbReference type="EMBL" id="NBII01000008">
    <property type="protein sequence ID" value="PAV16563.1"/>
    <property type="molecule type" value="Genomic_DNA"/>
</dbReference>